<feature type="domain" description="ABC-three component systems C-terminal" evidence="1">
    <location>
        <begin position="232"/>
        <end position="361"/>
    </location>
</feature>
<dbReference type="EMBL" id="BAABBP010000013">
    <property type="protein sequence ID" value="GAA3994989.1"/>
    <property type="molecule type" value="Genomic_DNA"/>
</dbReference>
<dbReference type="Proteomes" id="UP001501627">
    <property type="component" value="Unassembled WGS sequence"/>
</dbReference>
<organism evidence="2 3">
    <name type="scientific">Comamonas faecalis</name>
    <dbReference type="NCBI Taxonomy" id="1387849"/>
    <lineage>
        <taxon>Bacteria</taxon>
        <taxon>Pseudomonadati</taxon>
        <taxon>Pseudomonadota</taxon>
        <taxon>Betaproteobacteria</taxon>
        <taxon>Burkholderiales</taxon>
        <taxon>Comamonadaceae</taxon>
        <taxon>Comamonas</taxon>
    </lineage>
</organism>
<dbReference type="InterPro" id="IPR046914">
    <property type="entry name" value="ABC-3C_CTD6"/>
</dbReference>
<reference evidence="3" key="1">
    <citation type="journal article" date="2019" name="Int. J. Syst. Evol. Microbiol.">
        <title>The Global Catalogue of Microorganisms (GCM) 10K type strain sequencing project: providing services to taxonomists for standard genome sequencing and annotation.</title>
        <authorList>
            <consortium name="The Broad Institute Genomics Platform"/>
            <consortium name="The Broad Institute Genome Sequencing Center for Infectious Disease"/>
            <person name="Wu L."/>
            <person name="Ma J."/>
        </authorList>
    </citation>
    <scope>NUCLEOTIDE SEQUENCE [LARGE SCALE GENOMIC DNA]</scope>
    <source>
        <strain evidence="3">JCM 17561</strain>
    </source>
</reference>
<gene>
    <name evidence="2" type="ORF">GCM10022279_18250</name>
</gene>
<protein>
    <recommendedName>
        <fullName evidence="1">ABC-three component systems C-terminal domain-containing protein</fullName>
    </recommendedName>
</protein>
<evidence type="ECO:0000313" key="3">
    <source>
        <dbReference type="Proteomes" id="UP001501627"/>
    </source>
</evidence>
<proteinExistence type="predicted"/>
<sequence length="363" mass="40798">MVKKVPSPVPIPQPPVPSPGLAADVVASGPSVHPEDRIKLFSDTQWELFIQEWVDSLRDEYDLVERCGGAGDMGRDVIATVKGGNGVWDNYQCKHYGNSLKPSDIWVELGKLAYYTKRGDYGCPRRYYFIAPKGVGTKLSNLLRKPKELKSELLKQWDAHCREGITTTEKVECDTKMKAHIESLDFSIFQATPVLRIIEGHAKTRWHVARFGGGLPQRPNPVAPPNLPADNEAVFIGELRCAYAQYLKQDLKDLDAGLAAHEGLREHFHDARVEFYSAEGLRAFSRDTLPPGEFEKLQDEVHSGIKDDVRSEYDDGYRRVLAVVKTARALQLTSNPLTTRIHTRDRGGICHQLANDGKLRWVK</sequence>
<dbReference type="Pfam" id="PF20282">
    <property type="entry name" value="CTD6"/>
    <property type="match status" value="1"/>
</dbReference>
<evidence type="ECO:0000259" key="1">
    <source>
        <dbReference type="Pfam" id="PF20282"/>
    </source>
</evidence>
<dbReference type="RefSeq" id="WP_344869446.1">
    <property type="nucleotide sequence ID" value="NZ_BAABBP010000013.1"/>
</dbReference>
<accession>A0ABP7RAM6</accession>
<comment type="caution">
    <text evidence="2">The sequence shown here is derived from an EMBL/GenBank/DDBJ whole genome shotgun (WGS) entry which is preliminary data.</text>
</comment>
<name>A0ABP7RAM6_9BURK</name>
<keyword evidence="3" id="KW-1185">Reference proteome</keyword>
<evidence type="ECO:0000313" key="2">
    <source>
        <dbReference type="EMBL" id="GAA3994989.1"/>
    </source>
</evidence>